<protein>
    <recommendedName>
        <fullName evidence="8 9">7-methyl-GTP pyrophosphatase</fullName>
        <shortName evidence="9">m(7)GTP pyrophosphatase</shortName>
        <ecNumber evidence="9">3.6.1.-</ecNumber>
    </recommendedName>
</protein>
<dbReference type="RefSeq" id="WP_020329868.1">
    <property type="nucleotide sequence ID" value="NZ_CABLBX010000006.1"/>
</dbReference>
<dbReference type="EMBL" id="CP014035">
    <property type="protein sequence ID" value="AMF93917.1"/>
    <property type="molecule type" value="Genomic_DNA"/>
</dbReference>
<dbReference type="FunFam" id="3.90.950.10:FF:000005">
    <property type="entry name" value="7-methyl-GTP pyrophosphatase"/>
    <property type="match status" value="1"/>
</dbReference>
<evidence type="ECO:0000256" key="7">
    <source>
        <dbReference type="ARBA" id="ARBA00060749"/>
    </source>
</evidence>
<keyword evidence="2 9" id="KW-0963">Cytoplasm</keyword>
<evidence type="ECO:0000256" key="2">
    <source>
        <dbReference type="ARBA" id="ARBA00022490"/>
    </source>
</evidence>
<comment type="similarity">
    <text evidence="7 9">Belongs to the Maf family. YceF subfamily.</text>
</comment>
<comment type="caution">
    <text evidence="9">Lacks conserved residue(s) required for the propagation of feature annotation.</text>
</comment>
<evidence type="ECO:0000313" key="11">
    <source>
        <dbReference type="EMBL" id="SUP21822.1"/>
    </source>
</evidence>
<dbReference type="KEGG" id="vfl:AL536_10450"/>
<feature type="site" description="Important for substrate specificity" evidence="9">
    <location>
        <position position="14"/>
    </location>
</feature>
<dbReference type="PANTHER" id="PTHR43213">
    <property type="entry name" value="BIFUNCTIONAL DTTP/UTP PYROPHOSPHATASE/METHYLTRANSFERASE PROTEIN-RELATED"/>
    <property type="match status" value="1"/>
</dbReference>
<dbReference type="GO" id="GO:0005737">
    <property type="term" value="C:cytoplasm"/>
    <property type="evidence" value="ECO:0007669"/>
    <property type="project" value="UniProtKB-SubCell"/>
</dbReference>
<evidence type="ECO:0000256" key="4">
    <source>
        <dbReference type="ARBA" id="ARBA00023080"/>
    </source>
</evidence>
<reference evidence="10" key="2">
    <citation type="submission" date="2018-01" db="EMBL/GenBank/DDBJ databases">
        <title>FDA dAtabase for Regulatory Grade micrObial Sequences (FDA-ARGOS): Supporting development and validation of Infectious Disease Dx tests.</title>
        <authorList>
            <person name="Hoffmann M."/>
            <person name="Allard M."/>
            <person name="Evans P."/>
            <person name="Brown E."/>
            <person name="Tallon L."/>
            <person name="Sadzewicz L."/>
            <person name="Sengamalay N."/>
            <person name="Ott S."/>
            <person name="Godinez A."/>
            <person name="Nagaraj S."/>
            <person name="Vyas G."/>
            <person name="Aluvathingal J."/>
            <person name="Nadendla S."/>
            <person name="Geyer C."/>
            <person name="Sichtig H."/>
        </authorList>
    </citation>
    <scope>NUCLEOTIDE SEQUENCE</scope>
    <source>
        <strain evidence="10">ATCC 33809</strain>
    </source>
</reference>
<evidence type="ECO:0000313" key="12">
    <source>
        <dbReference type="Proteomes" id="UP000057088"/>
    </source>
</evidence>
<dbReference type="InterPro" id="IPR029001">
    <property type="entry name" value="ITPase-like_fam"/>
</dbReference>
<dbReference type="GeneID" id="29384731"/>
<gene>
    <name evidence="11" type="primary">yhdE_1</name>
    <name evidence="10" type="ORF">AL536_10450</name>
    <name evidence="11" type="ORF">NCTC11327_00821</name>
</gene>
<dbReference type="CDD" id="cd00555">
    <property type="entry name" value="Maf"/>
    <property type="match status" value="1"/>
</dbReference>
<dbReference type="AlphaFoldDB" id="A0AAX2LL66"/>
<dbReference type="PANTHER" id="PTHR43213:SF10">
    <property type="entry name" value="7-METHYL-GTP PYROPHOSPHATASE"/>
    <property type="match status" value="1"/>
</dbReference>
<sequence length="193" mass="21356">MQNYQLVLASTSPFRQQLLSKLHLPFSTATPDCDETPHVGESPQRLVQRLAEEKARSCSVTAPSLVIGSDQVCVINGQIVGKPHTREKAIEQLLSQSGQAITFYTGLALYNTETDQAQVVLDTFTVHFRQLSREMATHYVDREQPLNCAGSFKSEGLGIALFERLEGDDPNTLVGLPLIQLVKLLENESVYVL</sequence>
<dbReference type="PIRSF" id="PIRSF006305">
    <property type="entry name" value="Maf"/>
    <property type="match status" value="1"/>
</dbReference>
<comment type="function">
    <text evidence="6 9">Nucleoside triphosphate pyrophosphatase that hydrolyzes 7-methyl-GTP (m(7)GTP). May have a dual role in cell division arrest and in preventing the incorporation of modified nucleotides into cellular nucleic acids.</text>
</comment>
<keyword evidence="4 9" id="KW-0546">Nucleotide metabolism</keyword>
<proteinExistence type="inferred from homology"/>
<dbReference type="EC" id="3.6.1.-" evidence="9"/>
<dbReference type="Proteomes" id="UP000254626">
    <property type="component" value="Unassembled WGS sequence"/>
</dbReference>
<evidence type="ECO:0000256" key="8">
    <source>
        <dbReference type="ARBA" id="ARBA00068163"/>
    </source>
</evidence>
<reference evidence="12" key="1">
    <citation type="submission" date="2015-12" db="EMBL/GenBank/DDBJ databases">
        <title>FDA dAtabase for Regulatory Grade micrObial Sequences (FDA-ARGOS): Supporting development and validation of Infectious Disease Dx tests.</title>
        <authorList>
            <person name="Hoffmann M."/>
            <person name="Allard M."/>
            <person name="Evans P."/>
            <person name="Brown E."/>
            <person name="Tallon L.J."/>
            <person name="Sadzewicz L."/>
            <person name="Sengamalay N."/>
            <person name="Ott S."/>
            <person name="Godinez A."/>
            <person name="Nagaraj S."/>
            <person name="Vyas G."/>
            <person name="Aluvathingal J."/>
            <person name="Nadendla S."/>
            <person name="Geyer C."/>
            <person name="Sichtig H."/>
        </authorList>
    </citation>
    <scope>NUCLEOTIDE SEQUENCE [LARGE SCALE GENOMIC DNA]</scope>
    <source>
        <strain evidence="12">ATCC 33809</strain>
    </source>
</reference>
<dbReference type="InterPro" id="IPR003697">
    <property type="entry name" value="Maf-like"/>
</dbReference>
<dbReference type="Pfam" id="PF02545">
    <property type="entry name" value="Maf"/>
    <property type="match status" value="1"/>
</dbReference>
<evidence type="ECO:0000256" key="9">
    <source>
        <dbReference type="HAMAP-Rule" id="MF_00528"/>
    </source>
</evidence>
<keyword evidence="12" id="KW-1185">Reference proteome</keyword>
<comment type="catalytic activity">
    <reaction evidence="5 9">
        <text>N(7)-methyl-GTP + H2O = N(7)-methyl-GMP + diphosphate + H(+)</text>
        <dbReference type="Rhea" id="RHEA:58744"/>
        <dbReference type="ChEBI" id="CHEBI:15377"/>
        <dbReference type="ChEBI" id="CHEBI:15378"/>
        <dbReference type="ChEBI" id="CHEBI:33019"/>
        <dbReference type="ChEBI" id="CHEBI:58285"/>
        <dbReference type="ChEBI" id="CHEBI:87133"/>
    </reaction>
</comment>
<comment type="subcellular location">
    <subcellularLocation>
        <location evidence="1 9">Cytoplasm</location>
    </subcellularLocation>
</comment>
<organism evidence="11 13">
    <name type="scientific">Vibrio fluvialis</name>
    <dbReference type="NCBI Taxonomy" id="676"/>
    <lineage>
        <taxon>Bacteria</taxon>
        <taxon>Pseudomonadati</taxon>
        <taxon>Pseudomonadota</taxon>
        <taxon>Gammaproteobacteria</taxon>
        <taxon>Vibrionales</taxon>
        <taxon>Vibrionaceae</taxon>
        <taxon>Vibrio</taxon>
    </lineage>
</organism>
<evidence type="ECO:0000313" key="10">
    <source>
        <dbReference type="EMBL" id="AMF93917.1"/>
    </source>
</evidence>
<feature type="site" description="Important for substrate specificity" evidence="9">
    <location>
        <position position="155"/>
    </location>
</feature>
<dbReference type="EMBL" id="UHIP01000001">
    <property type="protein sequence ID" value="SUP21822.1"/>
    <property type="molecule type" value="Genomic_DNA"/>
</dbReference>
<feature type="active site" description="Proton acceptor" evidence="9">
    <location>
        <position position="70"/>
    </location>
</feature>
<dbReference type="Proteomes" id="UP000057088">
    <property type="component" value="Chromosome 2"/>
</dbReference>
<evidence type="ECO:0000256" key="5">
    <source>
        <dbReference type="ARBA" id="ARBA00050213"/>
    </source>
</evidence>
<accession>A0AAX2LL66</accession>
<evidence type="ECO:0000256" key="1">
    <source>
        <dbReference type="ARBA" id="ARBA00004496"/>
    </source>
</evidence>
<keyword evidence="3 9" id="KW-0378">Hydrolase</keyword>
<name>A0AAX2LL66_VIBFL</name>
<evidence type="ECO:0000256" key="6">
    <source>
        <dbReference type="ARBA" id="ARBA00053369"/>
    </source>
</evidence>
<reference evidence="11 13" key="3">
    <citation type="submission" date="2018-06" db="EMBL/GenBank/DDBJ databases">
        <authorList>
            <consortium name="Pathogen Informatics"/>
            <person name="Doyle S."/>
        </authorList>
    </citation>
    <scope>NUCLEOTIDE SEQUENCE [LARGE SCALE GENOMIC DNA]</scope>
    <source>
        <strain evidence="11 13">NCTC11327</strain>
    </source>
</reference>
<evidence type="ECO:0000256" key="3">
    <source>
        <dbReference type="ARBA" id="ARBA00022801"/>
    </source>
</evidence>
<feature type="site" description="Important for substrate specificity" evidence="9">
    <location>
        <position position="71"/>
    </location>
</feature>
<dbReference type="Gene3D" id="3.90.950.10">
    <property type="match status" value="1"/>
</dbReference>
<dbReference type="HAMAP" id="MF_00528">
    <property type="entry name" value="Maf"/>
    <property type="match status" value="1"/>
</dbReference>
<dbReference type="SUPFAM" id="SSF52972">
    <property type="entry name" value="ITPase-like"/>
    <property type="match status" value="1"/>
</dbReference>
<dbReference type="GO" id="GO:0009117">
    <property type="term" value="P:nucleotide metabolic process"/>
    <property type="evidence" value="ECO:0007669"/>
    <property type="project" value="UniProtKB-KW"/>
</dbReference>
<dbReference type="GO" id="GO:0047429">
    <property type="term" value="F:nucleoside triphosphate diphosphatase activity"/>
    <property type="evidence" value="ECO:0007669"/>
    <property type="project" value="InterPro"/>
</dbReference>
<evidence type="ECO:0000313" key="13">
    <source>
        <dbReference type="Proteomes" id="UP000254626"/>
    </source>
</evidence>
<dbReference type="NCBIfam" id="TIGR00172">
    <property type="entry name" value="maf"/>
    <property type="match status" value="1"/>
</dbReference>
<comment type="cofactor">
    <cofactor evidence="9">
        <name>a divalent metal cation</name>
        <dbReference type="ChEBI" id="CHEBI:60240"/>
    </cofactor>
</comment>